<proteinExistence type="predicted"/>
<feature type="compositionally biased region" description="Basic residues" evidence="1">
    <location>
        <begin position="115"/>
        <end position="126"/>
    </location>
</feature>
<feature type="region of interest" description="Disordered" evidence="1">
    <location>
        <begin position="88"/>
        <end position="134"/>
    </location>
</feature>
<dbReference type="EMBL" id="NKHZ01000054">
    <property type="protein sequence ID" value="PNS17099.1"/>
    <property type="molecule type" value="Genomic_DNA"/>
</dbReference>
<protein>
    <submittedName>
        <fullName evidence="2">Uncharacterized protein</fullName>
    </submittedName>
</protein>
<dbReference type="AlphaFoldDB" id="A0A2K1QQ54"/>
<accession>A0A2K1QQ54</accession>
<keyword evidence="3" id="KW-1185">Reference proteome</keyword>
<reference evidence="2 3" key="1">
    <citation type="submission" date="2017-06" db="EMBL/GenBank/DDBJ databases">
        <title>Draft genome sequence of a variant of Elsinoe murrayae.</title>
        <authorList>
            <person name="Cheng Q."/>
        </authorList>
    </citation>
    <scope>NUCLEOTIDE SEQUENCE [LARGE SCALE GENOMIC DNA]</scope>
    <source>
        <strain evidence="2 3">CQ-2017a</strain>
    </source>
</reference>
<dbReference type="InParanoid" id="A0A2K1QQ54"/>
<gene>
    <name evidence="2" type="ORF">CAC42_3669</name>
</gene>
<comment type="caution">
    <text evidence="2">The sequence shown here is derived from an EMBL/GenBank/DDBJ whole genome shotgun (WGS) entry which is preliminary data.</text>
</comment>
<evidence type="ECO:0000313" key="2">
    <source>
        <dbReference type="EMBL" id="PNS17099.1"/>
    </source>
</evidence>
<evidence type="ECO:0000313" key="3">
    <source>
        <dbReference type="Proteomes" id="UP000243797"/>
    </source>
</evidence>
<sequence length="134" mass="15297">MKVHKACDLHLSFECWNWRSEADLLESLESLIEDNIFNEPGAVDIFSITDQSFGHERCLSKRTISLVSQAYDLMEACDLLPGFGEHGTTRLTKKPRVNSHDTDFFSLHDTPDKTRMRKAAGTRKRSAREPQNIS</sequence>
<organism evidence="2 3">
    <name type="scientific">Sphaceloma murrayae</name>
    <dbReference type="NCBI Taxonomy" id="2082308"/>
    <lineage>
        <taxon>Eukaryota</taxon>
        <taxon>Fungi</taxon>
        <taxon>Dikarya</taxon>
        <taxon>Ascomycota</taxon>
        <taxon>Pezizomycotina</taxon>
        <taxon>Dothideomycetes</taxon>
        <taxon>Dothideomycetidae</taxon>
        <taxon>Myriangiales</taxon>
        <taxon>Elsinoaceae</taxon>
        <taxon>Sphaceloma</taxon>
    </lineage>
</organism>
<name>A0A2K1QQ54_9PEZI</name>
<dbReference type="Proteomes" id="UP000243797">
    <property type="component" value="Unassembled WGS sequence"/>
</dbReference>
<evidence type="ECO:0000256" key="1">
    <source>
        <dbReference type="SAM" id="MobiDB-lite"/>
    </source>
</evidence>